<dbReference type="PANTHER" id="PTHR10196:SF69">
    <property type="entry name" value="GLYCEROL KINASE"/>
    <property type="match status" value="1"/>
</dbReference>
<keyword evidence="7" id="KW-1185">Reference proteome</keyword>
<dbReference type="GO" id="GO:0005829">
    <property type="term" value="C:cytosol"/>
    <property type="evidence" value="ECO:0007669"/>
    <property type="project" value="TreeGrafter"/>
</dbReference>
<sequence>MGKYILALGQGTTSSRAIVFDHKGNTVSSAQQEFAQIYPQPSWVEHDATSIWKSQIEVARLALRRVNLEAVDIVGIGITNQRETTVVWDRVTGEPIHNAIVWQDRRTARMCDDLKEQGHLNTFQDKTGLLLDAYFSGTKVKWLLDNVAGARERKAW</sequence>
<dbReference type="Pfam" id="PF00370">
    <property type="entry name" value="FGGY_N"/>
    <property type="match status" value="1"/>
</dbReference>
<reference evidence="6" key="1">
    <citation type="journal article" date="2014" name="Int. J. Syst. Evol. Microbiol.">
        <title>Complete genome sequence of Corynebacterium casei LMG S-19264T (=DSM 44701T), isolated from a smear-ripened cheese.</title>
        <authorList>
            <consortium name="US DOE Joint Genome Institute (JGI-PGF)"/>
            <person name="Walter F."/>
            <person name="Albersmeier A."/>
            <person name="Kalinowski J."/>
            <person name="Ruckert C."/>
        </authorList>
    </citation>
    <scope>NUCLEOTIDE SEQUENCE</scope>
    <source>
        <strain evidence="6">KCTC 32501</strain>
    </source>
</reference>
<keyword evidence="3" id="KW-0418">Kinase</keyword>
<dbReference type="AlphaFoldDB" id="A0A8J3CN83"/>
<protein>
    <recommendedName>
        <fullName evidence="4">ATP:glycerol 3-phosphotransferase</fullName>
    </recommendedName>
</protein>
<gene>
    <name evidence="6" type="ORF">GCM10009007_14400</name>
</gene>
<organism evidence="6 7">
    <name type="scientific">Formosimonas limnophila</name>
    <dbReference type="NCBI Taxonomy" id="1384487"/>
    <lineage>
        <taxon>Bacteria</taxon>
        <taxon>Pseudomonadati</taxon>
        <taxon>Pseudomonadota</taxon>
        <taxon>Betaproteobacteria</taxon>
        <taxon>Burkholderiales</taxon>
        <taxon>Burkholderiaceae</taxon>
        <taxon>Formosimonas</taxon>
    </lineage>
</organism>
<dbReference type="GO" id="GO:0019563">
    <property type="term" value="P:glycerol catabolic process"/>
    <property type="evidence" value="ECO:0007669"/>
    <property type="project" value="TreeGrafter"/>
</dbReference>
<dbReference type="EMBL" id="BMZG01000007">
    <property type="protein sequence ID" value="GHA74499.1"/>
    <property type="molecule type" value="Genomic_DNA"/>
</dbReference>
<dbReference type="PANTHER" id="PTHR10196">
    <property type="entry name" value="SUGAR KINASE"/>
    <property type="match status" value="1"/>
</dbReference>
<evidence type="ECO:0000256" key="3">
    <source>
        <dbReference type="ARBA" id="ARBA00022777"/>
    </source>
</evidence>
<evidence type="ECO:0000313" key="6">
    <source>
        <dbReference type="EMBL" id="GHA74499.1"/>
    </source>
</evidence>
<accession>A0A8J3CN83</accession>
<name>A0A8J3CN83_9BURK</name>
<dbReference type="RefSeq" id="WP_268244686.1">
    <property type="nucleotide sequence ID" value="NZ_BMZG01000007.1"/>
</dbReference>
<dbReference type="SUPFAM" id="SSF53067">
    <property type="entry name" value="Actin-like ATPase domain"/>
    <property type="match status" value="1"/>
</dbReference>
<evidence type="ECO:0000313" key="7">
    <source>
        <dbReference type="Proteomes" id="UP000614287"/>
    </source>
</evidence>
<dbReference type="PROSITE" id="PS00933">
    <property type="entry name" value="FGGY_KINASES_1"/>
    <property type="match status" value="1"/>
</dbReference>
<dbReference type="Proteomes" id="UP000614287">
    <property type="component" value="Unassembled WGS sequence"/>
</dbReference>
<dbReference type="Gene3D" id="3.30.420.40">
    <property type="match status" value="1"/>
</dbReference>
<comment type="similarity">
    <text evidence="1">Belongs to the FGGY kinase family.</text>
</comment>
<dbReference type="GO" id="GO:0004370">
    <property type="term" value="F:glycerol kinase activity"/>
    <property type="evidence" value="ECO:0007669"/>
    <property type="project" value="TreeGrafter"/>
</dbReference>
<feature type="domain" description="Carbohydrate kinase FGGY N-terminal" evidence="5">
    <location>
        <begin position="4"/>
        <end position="153"/>
    </location>
</feature>
<proteinExistence type="inferred from homology"/>
<dbReference type="InterPro" id="IPR043129">
    <property type="entry name" value="ATPase_NBD"/>
</dbReference>
<evidence type="ECO:0000256" key="4">
    <source>
        <dbReference type="ARBA" id="ARBA00043149"/>
    </source>
</evidence>
<keyword evidence="2" id="KW-0808">Transferase</keyword>
<comment type="caution">
    <text evidence="6">The sequence shown here is derived from an EMBL/GenBank/DDBJ whole genome shotgun (WGS) entry which is preliminary data.</text>
</comment>
<dbReference type="InterPro" id="IPR018483">
    <property type="entry name" value="Carb_kinase_FGGY_CS"/>
</dbReference>
<evidence type="ECO:0000259" key="5">
    <source>
        <dbReference type="Pfam" id="PF00370"/>
    </source>
</evidence>
<reference evidence="6" key="2">
    <citation type="submission" date="2020-09" db="EMBL/GenBank/DDBJ databases">
        <authorList>
            <person name="Sun Q."/>
            <person name="Kim S."/>
        </authorList>
    </citation>
    <scope>NUCLEOTIDE SEQUENCE</scope>
    <source>
        <strain evidence="6">KCTC 32501</strain>
    </source>
</reference>
<evidence type="ECO:0000256" key="2">
    <source>
        <dbReference type="ARBA" id="ARBA00022679"/>
    </source>
</evidence>
<evidence type="ECO:0000256" key="1">
    <source>
        <dbReference type="ARBA" id="ARBA00009156"/>
    </source>
</evidence>
<dbReference type="InterPro" id="IPR018484">
    <property type="entry name" value="FGGY_N"/>
</dbReference>